<dbReference type="Gene3D" id="1.10.760.10">
    <property type="entry name" value="Cytochrome c-like domain"/>
    <property type="match status" value="1"/>
</dbReference>
<feature type="chain" id="PRO_5002462420" evidence="7">
    <location>
        <begin position="23"/>
        <end position="103"/>
    </location>
</feature>
<evidence type="ECO:0000256" key="3">
    <source>
        <dbReference type="ARBA" id="ARBA00022723"/>
    </source>
</evidence>
<keyword evidence="4" id="KW-0249">Electron transport</keyword>
<dbReference type="SUPFAM" id="SSF46626">
    <property type="entry name" value="Cytochrome c"/>
    <property type="match status" value="1"/>
</dbReference>
<feature type="domain" description="Cytochrome c" evidence="8">
    <location>
        <begin position="17"/>
        <end position="102"/>
    </location>
</feature>
<dbReference type="Proteomes" id="UP000033684">
    <property type="component" value="Unassembled WGS sequence"/>
</dbReference>
<accession>A0A0F3IME0</accession>
<evidence type="ECO:0000256" key="7">
    <source>
        <dbReference type="SAM" id="SignalP"/>
    </source>
</evidence>
<evidence type="ECO:0000256" key="6">
    <source>
        <dbReference type="PROSITE-ProRule" id="PRU00433"/>
    </source>
</evidence>
<protein>
    <submittedName>
        <fullName evidence="9">Cytochrome C</fullName>
    </submittedName>
</protein>
<keyword evidence="2 6" id="KW-0349">Heme</keyword>
<evidence type="ECO:0000313" key="10">
    <source>
        <dbReference type="Proteomes" id="UP000033684"/>
    </source>
</evidence>
<sequence length="103" mass="11084">MTTLIRLSLLLFSLLSASTVQATVLYAGQARAAAVCSQCHGIKTPSSDSVFPTLAGRDEAYLREALKQYRDKTRKSDIMNAIAGSLTDADIANVAAYYARVKP</sequence>
<gene>
    <name evidence="9" type="ORF">VZ94_09205</name>
</gene>
<evidence type="ECO:0000256" key="1">
    <source>
        <dbReference type="ARBA" id="ARBA00022448"/>
    </source>
</evidence>
<dbReference type="EMBL" id="LAJX01000090">
    <property type="protein sequence ID" value="KJV06729.1"/>
    <property type="molecule type" value="Genomic_DNA"/>
</dbReference>
<dbReference type="GO" id="GO:0009055">
    <property type="term" value="F:electron transfer activity"/>
    <property type="evidence" value="ECO:0007669"/>
    <property type="project" value="InterPro"/>
</dbReference>
<keyword evidence="7" id="KW-0732">Signal</keyword>
<comment type="caution">
    <text evidence="9">The sequence shown here is derived from an EMBL/GenBank/DDBJ whole genome shotgun (WGS) entry which is preliminary data.</text>
</comment>
<feature type="signal peptide" evidence="7">
    <location>
        <begin position="1"/>
        <end position="22"/>
    </location>
</feature>
<dbReference type="PROSITE" id="PS51007">
    <property type="entry name" value="CYTC"/>
    <property type="match status" value="1"/>
</dbReference>
<evidence type="ECO:0000313" key="9">
    <source>
        <dbReference type="EMBL" id="KJV06729.1"/>
    </source>
</evidence>
<dbReference type="OrthoDB" id="9796421at2"/>
<evidence type="ECO:0000256" key="2">
    <source>
        <dbReference type="ARBA" id="ARBA00022617"/>
    </source>
</evidence>
<dbReference type="GO" id="GO:0020037">
    <property type="term" value="F:heme binding"/>
    <property type="evidence" value="ECO:0007669"/>
    <property type="project" value="InterPro"/>
</dbReference>
<keyword evidence="5 6" id="KW-0408">Iron</keyword>
<dbReference type="PANTHER" id="PTHR33751:SF9">
    <property type="entry name" value="CYTOCHROME C4"/>
    <property type="match status" value="1"/>
</dbReference>
<proteinExistence type="predicted"/>
<organism evidence="9 10">
    <name type="scientific">Methylocucumis oryzae</name>
    <dbReference type="NCBI Taxonomy" id="1632867"/>
    <lineage>
        <taxon>Bacteria</taxon>
        <taxon>Pseudomonadati</taxon>
        <taxon>Pseudomonadota</taxon>
        <taxon>Gammaproteobacteria</taxon>
        <taxon>Methylococcales</taxon>
        <taxon>Methylococcaceae</taxon>
        <taxon>Methylocucumis</taxon>
    </lineage>
</organism>
<dbReference type="AlphaFoldDB" id="A0A0F3IME0"/>
<dbReference type="InterPro" id="IPR009056">
    <property type="entry name" value="Cyt_c-like_dom"/>
</dbReference>
<dbReference type="InterPro" id="IPR036909">
    <property type="entry name" value="Cyt_c-like_dom_sf"/>
</dbReference>
<dbReference type="Pfam" id="PF13442">
    <property type="entry name" value="Cytochrome_CBB3"/>
    <property type="match status" value="1"/>
</dbReference>
<dbReference type="PANTHER" id="PTHR33751">
    <property type="entry name" value="CBB3-TYPE CYTOCHROME C OXIDASE SUBUNIT FIXP"/>
    <property type="match status" value="1"/>
</dbReference>
<evidence type="ECO:0000256" key="5">
    <source>
        <dbReference type="ARBA" id="ARBA00023004"/>
    </source>
</evidence>
<keyword evidence="10" id="KW-1185">Reference proteome</keyword>
<name>A0A0F3IME0_9GAMM</name>
<evidence type="ECO:0000256" key="4">
    <source>
        <dbReference type="ARBA" id="ARBA00022982"/>
    </source>
</evidence>
<reference evidence="10" key="1">
    <citation type="submission" date="2015-03" db="EMBL/GenBank/DDBJ databases">
        <title>Draft genome sequence of a novel methanotroph (Sn10-6) isolated from flooded ricefield rhizosphere in India.</title>
        <authorList>
            <person name="Pandit P.S."/>
            <person name="Pore S.D."/>
            <person name="Arora P."/>
            <person name="Kapse N.G."/>
            <person name="Dhakephalkar P.K."/>
            <person name="Rahalkar M.C."/>
        </authorList>
    </citation>
    <scope>NUCLEOTIDE SEQUENCE [LARGE SCALE GENOMIC DNA]</scope>
    <source>
        <strain evidence="10">Sn10-6</strain>
    </source>
</reference>
<dbReference type="RefSeq" id="WP_045778999.1">
    <property type="nucleotide sequence ID" value="NZ_LAJX01000090.1"/>
</dbReference>
<keyword evidence="1" id="KW-0813">Transport</keyword>
<reference evidence="9 10" key="2">
    <citation type="journal article" date="2016" name="Microb. Ecol.">
        <title>Genome Characteristics of a Novel Type I Methanotroph (Sn10-6) Isolated from a Flooded Indian Rice Field.</title>
        <authorList>
            <person name="Rahalkar M.C."/>
            <person name="Pandit P.S."/>
            <person name="Dhakephalkar P.K."/>
            <person name="Pore S."/>
            <person name="Arora P."/>
            <person name="Kapse N."/>
        </authorList>
    </citation>
    <scope>NUCLEOTIDE SEQUENCE [LARGE SCALE GENOMIC DNA]</scope>
    <source>
        <strain evidence="9 10">Sn10-6</strain>
    </source>
</reference>
<dbReference type="GO" id="GO:0046872">
    <property type="term" value="F:metal ion binding"/>
    <property type="evidence" value="ECO:0007669"/>
    <property type="project" value="UniProtKB-KW"/>
</dbReference>
<evidence type="ECO:0000259" key="8">
    <source>
        <dbReference type="PROSITE" id="PS51007"/>
    </source>
</evidence>
<dbReference type="PATRIC" id="fig|1632867.3.peg.5640"/>
<keyword evidence="3 6" id="KW-0479">Metal-binding</keyword>
<dbReference type="InterPro" id="IPR050597">
    <property type="entry name" value="Cytochrome_c_Oxidase_Subunit"/>
</dbReference>